<proteinExistence type="predicted"/>
<dbReference type="Gramene" id="HORVU.MOREX.r2.7HG0528660.1">
    <property type="protein sequence ID" value="HORVU.MOREX.r2.7HG0528660.1"/>
    <property type="gene ID" value="HORVU.MOREX.r2.7HG0528660"/>
</dbReference>
<protein>
    <submittedName>
        <fullName evidence="1">Uncharacterized protein</fullName>
    </submittedName>
</protein>
<organism evidence="1 2">
    <name type="scientific">Hordeum vulgare subsp. vulgare</name>
    <name type="common">Domesticated barley</name>
    <dbReference type="NCBI Taxonomy" id="112509"/>
    <lineage>
        <taxon>Eukaryota</taxon>
        <taxon>Viridiplantae</taxon>
        <taxon>Streptophyta</taxon>
        <taxon>Embryophyta</taxon>
        <taxon>Tracheophyta</taxon>
        <taxon>Spermatophyta</taxon>
        <taxon>Magnoliopsida</taxon>
        <taxon>Liliopsida</taxon>
        <taxon>Poales</taxon>
        <taxon>Poaceae</taxon>
        <taxon>BOP clade</taxon>
        <taxon>Pooideae</taxon>
        <taxon>Triticodae</taxon>
        <taxon>Triticeae</taxon>
        <taxon>Hordeinae</taxon>
        <taxon>Hordeum</taxon>
    </lineage>
</organism>
<evidence type="ECO:0000313" key="1">
    <source>
        <dbReference type="EnsemblPlants" id="HORVU.MOREX.r3.7HG0636240.1"/>
    </source>
</evidence>
<name>A0A8I6Y054_HORVV</name>
<dbReference type="EnsemblPlants" id="HORVU.MOREX.r3.7HG0636240.1">
    <property type="protein sequence ID" value="HORVU.MOREX.r3.7HG0636240.1"/>
    <property type="gene ID" value="HORVU.MOREX.r3.7HG0636240"/>
</dbReference>
<dbReference type="Proteomes" id="UP000011116">
    <property type="component" value="Chromosome 7H"/>
</dbReference>
<accession>A0A8I6Y054</accession>
<reference evidence="1" key="3">
    <citation type="submission" date="2022-01" db="UniProtKB">
        <authorList>
            <consortium name="EnsemblPlants"/>
        </authorList>
    </citation>
    <scope>IDENTIFICATION</scope>
    <source>
        <strain evidence="1">subsp. vulgare</strain>
    </source>
</reference>
<reference evidence="2" key="1">
    <citation type="journal article" date="2012" name="Nature">
        <title>A physical, genetic and functional sequence assembly of the barley genome.</title>
        <authorList>
            <consortium name="The International Barley Genome Sequencing Consortium"/>
            <person name="Mayer K.F."/>
            <person name="Waugh R."/>
            <person name="Brown J.W."/>
            <person name="Schulman A."/>
            <person name="Langridge P."/>
            <person name="Platzer M."/>
            <person name="Fincher G.B."/>
            <person name="Muehlbauer G.J."/>
            <person name="Sato K."/>
            <person name="Close T.J."/>
            <person name="Wise R.P."/>
            <person name="Stein N."/>
        </authorList>
    </citation>
    <scope>NUCLEOTIDE SEQUENCE [LARGE SCALE GENOMIC DNA]</scope>
    <source>
        <strain evidence="2">cv. Morex</strain>
    </source>
</reference>
<sequence length="105" mass="11888">MALRTIAARTRSSALRLPSPAARFSPPAAARPLNVVPAGRPRYYWRKDAKTIYEENLELLEGVKKHERSMRRSIRFLEGANKGLSWSFKYLMPIPLAAAVLKVTH</sequence>
<dbReference type="GeneID" id="123411261"/>
<dbReference type="SMR" id="A0A8I6Y054"/>
<reference evidence="1" key="2">
    <citation type="submission" date="2020-10" db="EMBL/GenBank/DDBJ databases">
        <authorList>
            <person name="Scholz U."/>
            <person name="Mascher M."/>
            <person name="Fiebig A."/>
        </authorList>
    </citation>
    <scope>NUCLEOTIDE SEQUENCE [LARGE SCALE GENOMIC DNA]</scope>
    <source>
        <strain evidence="1">cv. Morex</strain>
    </source>
</reference>
<evidence type="ECO:0000313" key="2">
    <source>
        <dbReference type="Proteomes" id="UP000011116"/>
    </source>
</evidence>
<keyword evidence="2" id="KW-1185">Reference proteome</keyword>
<dbReference type="RefSeq" id="XP_044960130.1">
    <property type="nucleotide sequence ID" value="XM_045104195.1"/>
</dbReference>
<dbReference type="Gramene" id="HORVU.MOREX.r3.7HG0636240.1">
    <property type="protein sequence ID" value="HORVU.MOREX.r3.7HG0636240.1"/>
    <property type="gene ID" value="HORVU.MOREX.r3.7HG0636240"/>
</dbReference>
<gene>
    <name evidence="1" type="primary">LOC123411261</name>
</gene>
<dbReference type="KEGG" id="hvg:123411261"/>
<dbReference type="AlphaFoldDB" id="A0A8I6Y054"/>